<keyword evidence="2" id="KW-0067">ATP-binding</keyword>
<sequence>MTPPHTPAHAGIPGTLHRVSAMRDRQGGIAGLTYRVGRHVPGGPPPPAADGCVAACAHSSSSCCCCSSILQGGPGVGKTTLLRDVASLLSDTFSQKVVVVDTSNEVAGDGSEPHACIGSARRMMVPSQQHSVMIETVQNHMPDVVIVDEIGTAREVEACRSIAHRGVVLVGTAHGRSLKALMRNPDLNGLIGGIHQVTLGDEEARRSNHGKTRTERRGEPAFSTLVEVLSRSRWRVHMSVARSVDDMLAGRWEDGEVG</sequence>
<dbReference type="KEGG" id="cvr:CHLNCDRAFT_21069"/>
<proteinExistence type="predicted"/>
<dbReference type="Gene3D" id="3.40.50.300">
    <property type="entry name" value="P-loop containing nucleotide triphosphate hydrolases"/>
    <property type="match status" value="1"/>
</dbReference>
<dbReference type="PANTHER" id="PTHR20953">
    <property type="entry name" value="KINASE-RELATED"/>
    <property type="match status" value="1"/>
</dbReference>
<dbReference type="AlphaFoldDB" id="E1Z8W4"/>
<dbReference type="GO" id="GO:0005524">
    <property type="term" value="F:ATP binding"/>
    <property type="evidence" value="ECO:0007669"/>
    <property type="project" value="UniProtKB-KW"/>
</dbReference>
<dbReference type="OMA" id="WCKVALL"/>
<evidence type="ECO:0000256" key="2">
    <source>
        <dbReference type="ARBA" id="ARBA00022840"/>
    </source>
</evidence>
<dbReference type="InterPro" id="IPR003593">
    <property type="entry name" value="AAA+_ATPase"/>
</dbReference>
<dbReference type="Proteomes" id="UP000008141">
    <property type="component" value="Unassembled WGS sequence"/>
</dbReference>
<dbReference type="SMART" id="SM00382">
    <property type="entry name" value="AAA"/>
    <property type="match status" value="1"/>
</dbReference>
<dbReference type="EMBL" id="GL433839">
    <property type="protein sequence ID" value="EFN57410.1"/>
    <property type="molecule type" value="Genomic_DNA"/>
</dbReference>
<name>E1Z8W4_CHLVA</name>
<keyword evidence="1" id="KW-0547">Nucleotide-binding</keyword>
<dbReference type="InParanoid" id="E1Z8W4"/>
<dbReference type="PANTHER" id="PTHR20953:SF13">
    <property type="entry name" value="EXPRESSED PROTEIN"/>
    <property type="match status" value="1"/>
</dbReference>
<reference evidence="4 5" key="1">
    <citation type="journal article" date="2010" name="Plant Cell">
        <title>The Chlorella variabilis NC64A genome reveals adaptation to photosymbiosis, coevolution with viruses, and cryptic sex.</title>
        <authorList>
            <person name="Blanc G."/>
            <person name="Duncan G."/>
            <person name="Agarkova I."/>
            <person name="Borodovsky M."/>
            <person name="Gurnon J."/>
            <person name="Kuo A."/>
            <person name="Lindquist E."/>
            <person name="Lucas S."/>
            <person name="Pangilinan J."/>
            <person name="Polle J."/>
            <person name="Salamov A."/>
            <person name="Terry A."/>
            <person name="Yamada T."/>
            <person name="Dunigan D.D."/>
            <person name="Grigoriev I.V."/>
            <person name="Claverie J.M."/>
            <person name="Van Etten J.L."/>
        </authorList>
    </citation>
    <scope>NUCLEOTIDE SEQUENCE [LARGE SCALE GENOMIC DNA]</scope>
    <source>
        <strain evidence="4 5">NC64A</strain>
    </source>
</reference>
<dbReference type="InterPro" id="IPR045735">
    <property type="entry name" value="Spore_III_AA_AAA+_ATPase"/>
</dbReference>
<dbReference type="GeneID" id="17356770"/>
<dbReference type="eggNOG" id="ENOG502QQ4X">
    <property type="taxonomic scope" value="Eukaryota"/>
</dbReference>
<gene>
    <name evidence="4" type="ORF">CHLNCDRAFT_21069</name>
</gene>
<dbReference type="SUPFAM" id="SSF52540">
    <property type="entry name" value="P-loop containing nucleoside triphosphate hydrolases"/>
    <property type="match status" value="1"/>
</dbReference>
<keyword evidence="5" id="KW-1185">Reference proteome</keyword>
<dbReference type="InterPro" id="IPR027417">
    <property type="entry name" value="P-loop_NTPase"/>
</dbReference>
<evidence type="ECO:0000256" key="1">
    <source>
        <dbReference type="ARBA" id="ARBA00022741"/>
    </source>
</evidence>
<dbReference type="CDD" id="cd00009">
    <property type="entry name" value="AAA"/>
    <property type="match status" value="1"/>
</dbReference>
<accession>E1Z8W4</accession>
<dbReference type="RefSeq" id="XP_005849512.1">
    <property type="nucleotide sequence ID" value="XM_005849450.1"/>
</dbReference>
<evidence type="ECO:0000259" key="3">
    <source>
        <dbReference type="SMART" id="SM00382"/>
    </source>
</evidence>
<evidence type="ECO:0000313" key="4">
    <source>
        <dbReference type="EMBL" id="EFN57410.1"/>
    </source>
</evidence>
<protein>
    <recommendedName>
        <fullName evidence="3">AAA+ ATPase domain-containing protein</fullName>
    </recommendedName>
</protein>
<feature type="domain" description="AAA+ ATPase" evidence="3">
    <location>
        <begin position="66"/>
        <end position="201"/>
    </location>
</feature>
<dbReference type="Pfam" id="PF19568">
    <property type="entry name" value="Spore_III_AA"/>
    <property type="match status" value="1"/>
</dbReference>
<evidence type="ECO:0000313" key="5">
    <source>
        <dbReference type="Proteomes" id="UP000008141"/>
    </source>
</evidence>
<dbReference type="OrthoDB" id="26838at2759"/>
<organism evidence="5">
    <name type="scientific">Chlorella variabilis</name>
    <name type="common">Green alga</name>
    <dbReference type="NCBI Taxonomy" id="554065"/>
    <lineage>
        <taxon>Eukaryota</taxon>
        <taxon>Viridiplantae</taxon>
        <taxon>Chlorophyta</taxon>
        <taxon>core chlorophytes</taxon>
        <taxon>Trebouxiophyceae</taxon>
        <taxon>Chlorellales</taxon>
        <taxon>Chlorellaceae</taxon>
        <taxon>Chlorella clade</taxon>
        <taxon>Chlorella</taxon>
    </lineage>
</organism>